<dbReference type="PROSITE" id="PS50845">
    <property type="entry name" value="RETICULON"/>
    <property type="match status" value="1"/>
</dbReference>
<dbReference type="AlphaFoldDB" id="A0A3L6RAI2"/>
<comment type="caution">
    <text evidence="12">The sequence shown here is derived from an EMBL/GenBank/DDBJ whole genome shotgun (WGS) entry which is preliminary data.</text>
</comment>
<proteinExistence type="predicted"/>
<dbReference type="InterPro" id="IPR045064">
    <property type="entry name" value="Reticulon-like"/>
</dbReference>
<dbReference type="PANTHER" id="PTHR10994">
    <property type="entry name" value="RETICULON"/>
    <property type="match status" value="1"/>
</dbReference>
<feature type="domain" description="Reticulon" evidence="11">
    <location>
        <begin position="286"/>
        <end position="471"/>
    </location>
</feature>
<gene>
    <name evidence="12" type="ORF">C2845_PM06G01310</name>
</gene>
<keyword evidence="5 9" id="KW-0256">Endoplasmic reticulum</keyword>
<dbReference type="GO" id="GO:0005789">
    <property type="term" value="C:endoplasmic reticulum membrane"/>
    <property type="evidence" value="ECO:0007669"/>
    <property type="project" value="UniProtKB-SubCell"/>
</dbReference>
<keyword evidence="4 10" id="KW-0732">Signal</keyword>
<dbReference type="PANTHER" id="PTHR10994:SF179">
    <property type="entry name" value="RETICULON-LIKE PROTEIN"/>
    <property type="match status" value="1"/>
</dbReference>
<protein>
    <recommendedName>
        <fullName evidence="9">Reticulon-like protein</fullName>
    </recommendedName>
</protein>
<keyword evidence="7 9" id="KW-0472">Membrane</keyword>
<evidence type="ECO:0000256" key="2">
    <source>
        <dbReference type="ARBA" id="ARBA00004477"/>
    </source>
</evidence>
<evidence type="ECO:0000259" key="11">
    <source>
        <dbReference type="PROSITE" id="PS50845"/>
    </source>
</evidence>
<dbReference type="Proteomes" id="UP000275267">
    <property type="component" value="Unassembled WGS sequence"/>
</dbReference>
<keyword evidence="3 9" id="KW-0812">Transmembrane</keyword>
<name>A0A3L6RAI2_PANMI</name>
<comment type="subcellular location">
    <subcellularLocation>
        <location evidence="2 9">Endoplasmic reticulum membrane</location>
        <topology evidence="2 9">Multi-pass membrane protein</topology>
    </subcellularLocation>
    <subcellularLocation>
        <location evidence="1">Membrane</location>
        <topology evidence="1">Single-pass membrane protein</topology>
    </subcellularLocation>
</comment>
<dbReference type="GO" id="GO:0009617">
    <property type="term" value="P:response to bacterium"/>
    <property type="evidence" value="ECO:0007669"/>
    <property type="project" value="InterPro"/>
</dbReference>
<evidence type="ECO:0000256" key="8">
    <source>
        <dbReference type="ARBA" id="ARBA00023180"/>
    </source>
</evidence>
<feature type="transmembrane region" description="Helical" evidence="9">
    <location>
        <begin position="398"/>
        <end position="422"/>
    </location>
</feature>
<dbReference type="InterPro" id="IPR025287">
    <property type="entry name" value="WAK_GUB"/>
</dbReference>
<evidence type="ECO:0000256" key="9">
    <source>
        <dbReference type="RuleBase" id="RU363132"/>
    </source>
</evidence>
<dbReference type="Pfam" id="PF14380">
    <property type="entry name" value="WAK_assoc"/>
    <property type="match status" value="1"/>
</dbReference>
<feature type="transmembrane region" description="Helical" evidence="9">
    <location>
        <begin position="319"/>
        <end position="338"/>
    </location>
</feature>
<evidence type="ECO:0000256" key="7">
    <source>
        <dbReference type="ARBA" id="ARBA00023136"/>
    </source>
</evidence>
<evidence type="ECO:0000256" key="3">
    <source>
        <dbReference type="ARBA" id="ARBA00022692"/>
    </source>
</evidence>
<evidence type="ECO:0000313" key="13">
    <source>
        <dbReference type="Proteomes" id="UP000275267"/>
    </source>
</evidence>
<reference evidence="13" key="1">
    <citation type="journal article" date="2019" name="Nat. Commun.">
        <title>The genome of broomcorn millet.</title>
        <authorList>
            <person name="Zou C."/>
            <person name="Miki D."/>
            <person name="Li D."/>
            <person name="Tang Q."/>
            <person name="Xiao L."/>
            <person name="Rajput S."/>
            <person name="Deng P."/>
            <person name="Jia W."/>
            <person name="Huang R."/>
            <person name="Zhang M."/>
            <person name="Sun Y."/>
            <person name="Hu J."/>
            <person name="Fu X."/>
            <person name="Schnable P.S."/>
            <person name="Li F."/>
            <person name="Zhang H."/>
            <person name="Feng B."/>
            <person name="Zhu X."/>
            <person name="Liu R."/>
            <person name="Schnable J.C."/>
            <person name="Zhu J.-K."/>
            <person name="Zhang H."/>
        </authorList>
    </citation>
    <scope>NUCLEOTIDE SEQUENCE [LARGE SCALE GENOMIC DNA]</scope>
</reference>
<feature type="signal peptide" evidence="10">
    <location>
        <begin position="1"/>
        <end position="18"/>
    </location>
</feature>
<dbReference type="Pfam" id="PF02453">
    <property type="entry name" value="Reticulon"/>
    <property type="match status" value="1"/>
</dbReference>
<keyword evidence="13" id="KW-1185">Reference proteome</keyword>
<dbReference type="STRING" id="4540.A0A3L6RAI2"/>
<feature type="transmembrane region" description="Helical" evidence="9">
    <location>
        <begin position="296"/>
        <end position="312"/>
    </location>
</feature>
<dbReference type="Pfam" id="PF13947">
    <property type="entry name" value="GUB_WAK_bind"/>
    <property type="match status" value="1"/>
</dbReference>
<keyword evidence="6 9" id="KW-1133">Transmembrane helix</keyword>
<dbReference type="InterPro" id="IPR032872">
    <property type="entry name" value="WAK_assoc_C"/>
</dbReference>
<evidence type="ECO:0000313" key="12">
    <source>
        <dbReference type="EMBL" id="RLM99497.1"/>
    </source>
</evidence>
<organism evidence="12 13">
    <name type="scientific">Panicum miliaceum</name>
    <name type="common">Proso millet</name>
    <name type="synonym">Broomcorn millet</name>
    <dbReference type="NCBI Taxonomy" id="4540"/>
    <lineage>
        <taxon>Eukaryota</taxon>
        <taxon>Viridiplantae</taxon>
        <taxon>Streptophyta</taxon>
        <taxon>Embryophyta</taxon>
        <taxon>Tracheophyta</taxon>
        <taxon>Spermatophyta</taxon>
        <taxon>Magnoliopsida</taxon>
        <taxon>Liliopsida</taxon>
        <taxon>Poales</taxon>
        <taxon>Poaceae</taxon>
        <taxon>PACMAD clade</taxon>
        <taxon>Panicoideae</taxon>
        <taxon>Panicodae</taxon>
        <taxon>Paniceae</taxon>
        <taxon>Panicinae</taxon>
        <taxon>Panicum</taxon>
        <taxon>Panicum sect. Panicum</taxon>
    </lineage>
</organism>
<dbReference type="OrthoDB" id="567788at2759"/>
<accession>A0A3L6RAI2</accession>
<dbReference type="InterPro" id="IPR003388">
    <property type="entry name" value="Reticulon"/>
</dbReference>
<evidence type="ECO:0000256" key="5">
    <source>
        <dbReference type="ARBA" id="ARBA00022824"/>
    </source>
</evidence>
<keyword evidence="8" id="KW-0325">Glycoprotein</keyword>
<evidence type="ECO:0000256" key="1">
    <source>
        <dbReference type="ARBA" id="ARBA00004167"/>
    </source>
</evidence>
<evidence type="ECO:0000256" key="6">
    <source>
        <dbReference type="ARBA" id="ARBA00022989"/>
    </source>
</evidence>
<sequence length="471" mass="51922">MPVLLFHVVLLLAAVSLAACSGELGHRRPHAHTHQNDPSMCHKSLPCGGHIDVRYPFFLANATLATVDGGDGHPARSYCGYPGMAITCDGGCAILRLNGHDYSILDISYENHAVMLVDRDLLNSGECPRVTHNVTVPAPSSLSATANNEDLSFFYDCVFTADTAPAPPDIPPINCSSFPGGRGASFVARRSDMERPRQDAEWPRACRMAVVVPVLKDWLPSAEYHPQLNSDGYGQILNRGFQLSWEPSAGPCYVCEQTKGKCSYNRRGEFVGCLCSDGSVRTSDCVADILLWRNKNLSAGILAGATLVWFLFDVVEYNVVTLLCHIALLGMLLLFIWSNAAPHFDRRPPQIREAIVSEKAFREIAQTTQYKLAHFVSILYDIAYGKDLKKFLMVIGSLWVLAVVGDTCSFTTLLYVGFLCALTSPPLYERYETEVDHLVAKGGEDLKKFYEKVDSNVLNKIPRGPVKTKVR</sequence>
<evidence type="ECO:0000256" key="4">
    <source>
        <dbReference type="ARBA" id="ARBA00022729"/>
    </source>
</evidence>
<dbReference type="EMBL" id="PQIB02000009">
    <property type="protein sequence ID" value="RLM99497.1"/>
    <property type="molecule type" value="Genomic_DNA"/>
</dbReference>
<dbReference type="GO" id="GO:0030247">
    <property type="term" value="F:polysaccharide binding"/>
    <property type="evidence" value="ECO:0007669"/>
    <property type="project" value="InterPro"/>
</dbReference>
<feature type="chain" id="PRO_5018223509" description="Reticulon-like protein" evidence="10">
    <location>
        <begin position="19"/>
        <end position="471"/>
    </location>
</feature>
<evidence type="ECO:0000256" key="10">
    <source>
        <dbReference type="SAM" id="SignalP"/>
    </source>
</evidence>